<evidence type="ECO:0000313" key="2">
    <source>
        <dbReference type="EMBL" id="KAL3067316.1"/>
    </source>
</evidence>
<dbReference type="Proteomes" id="UP001619887">
    <property type="component" value="Unassembled WGS sequence"/>
</dbReference>
<organism evidence="2 3">
    <name type="scientific">Pagothenia borchgrevinki</name>
    <name type="common">Bald rockcod</name>
    <name type="synonym">Trematomus borchgrevinki</name>
    <dbReference type="NCBI Taxonomy" id="8213"/>
    <lineage>
        <taxon>Eukaryota</taxon>
        <taxon>Metazoa</taxon>
        <taxon>Chordata</taxon>
        <taxon>Craniata</taxon>
        <taxon>Vertebrata</taxon>
        <taxon>Euteleostomi</taxon>
        <taxon>Actinopterygii</taxon>
        <taxon>Neopterygii</taxon>
        <taxon>Teleostei</taxon>
        <taxon>Neoteleostei</taxon>
        <taxon>Acanthomorphata</taxon>
        <taxon>Eupercaria</taxon>
        <taxon>Perciformes</taxon>
        <taxon>Notothenioidei</taxon>
        <taxon>Nototheniidae</taxon>
        <taxon>Pagothenia</taxon>
    </lineage>
</organism>
<dbReference type="EMBL" id="JBIYXZ010002068">
    <property type="protein sequence ID" value="KAL3067316.1"/>
    <property type="molecule type" value="Genomic_DNA"/>
</dbReference>
<evidence type="ECO:0000313" key="3">
    <source>
        <dbReference type="Proteomes" id="UP001619887"/>
    </source>
</evidence>
<protein>
    <submittedName>
        <fullName evidence="2">Uncharacterized protein</fullName>
    </submittedName>
</protein>
<keyword evidence="3" id="KW-1185">Reference proteome</keyword>
<name>A0ABD2HNG1_PAGBO</name>
<accession>A0ABD2HNG1</accession>
<feature type="region of interest" description="Disordered" evidence="1">
    <location>
        <begin position="1"/>
        <end position="31"/>
    </location>
</feature>
<reference evidence="2 3" key="1">
    <citation type="journal article" date="2022" name="G3 (Bethesda)">
        <title>Evaluating Illumina-, Nanopore-, and PacBio-based genome assembly strategies with the bald notothen, Trematomus borchgrevinki.</title>
        <authorList>
            <person name="Rayamajhi N."/>
            <person name="Cheng C.C."/>
            <person name="Catchen J.M."/>
        </authorList>
    </citation>
    <scope>NUCLEOTIDE SEQUENCE [LARGE SCALE GENOMIC DNA]</scope>
    <source>
        <strain evidence="2">AGRC-2024</strain>
    </source>
</reference>
<evidence type="ECO:0000256" key="1">
    <source>
        <dbReference type="SAM" id="MobiDB-lite"/>
    </source>
</evidence>
<comment type="caution">
    <text evidence="2">The sequence shown here is derived from an EMBL/GenBank/DDBJ whole genome shotgun (WGS) entry which is preliminary data.</text>
</comment>
<feature type="compositionally biased region" description="Low complexity" evidence="1">
    <location>
        <begin position="1"/>
        <end position="30"/>
    </location>
</feature>
<sequence length="91" mass="9706">MSVSFSRQSSRQSSRSYSARSVTSSSLSQRGGIQQSVGGFQLSVGSSQGFLLPTGGPLTQGRSRSVYGGGRGLRDPHLPVLLYLRVTQPFQ</sequence>
<dbReference type="AlphaFoldDB" id="A0ABD2HNG1"/>
<reference evidence="2 3" key="2">
    <citation type="journal article" date="2024" name="G3 (Bethesda)">
        <title>The genome of the cryopelagic Antarctic bald notothen, Trematomus borchgrevinki.</title>
        <authorList>
            <person name="Rayamajhi N."/>
            <person name="Rivera-Colon A.G."/>
            <person name="Minhas B.F."/>
            <person name="Cheng C.C."/>
            <person name="Catchen J.M."/>
        </authorList>
    </citation>
    <scope>NUCLEOTIDE SEQUENCE [LARGE SCALE GENOMIC DNA]</scope>
    <source>
        <strain evidence="2">AGRC-2024</strain>
    </source>
</reference>
<gene>
    <name evidence="2" type="ORF">OYC64_017114</name>
</gene>
<proteinExistence type="predicted"/>